<dbReference type="SUPFAM" id="SSF55729">
    <property type="entry name" value="Acyl-CoA N-acyltransferases (Nat)"/>
    <property type="match status" value="1"/>
</dbReference>
<dbReference type="InterPro" id="IPR042221">
    <property type="entry name" value="Leu/Phe-tRNA_Trfase_N"/>
</dbReference>
<dbReference type="InterPro" id="IPR016181">
    <property type="entry name" value="Acyl_CoA_acyltransferase"/>
</dbReference>
<evidence type="ECO:0000256" key="3">
    <source>
        <dbReference type="ARBA" id="ARBA00023315"/>
    </source>
</evidence>
<reference evidence="5 6" key="1">
    <citation type="submission" date="2020-02" db="EMBL/GenBank/DDBJ databases">
        <title>Pseudoroseicyclus tamarix, sp. nov., isolated from offshore sediment of a Tamarix chinensis forest.</title>
        <authorList>
            <person name="Gai Y."/>
        </authorList>
    </citation>
    <scope>NUCLEOTIDE SEQUENCE [LARGE SCALE GENOMIC DNA]</scope>
    <source>
        <strain evidence="5 6">CLL3-39</strain>
    </source>
</reference>
<evidence type="ECO:0000313" key="6">
    <source>
        <dbReference type="Proteomes" id="UP000474757"/>
    </source>
</evidence>
<dbReference type="EMBL" id="JAAGAB010000002">
    <property type="protein sequence ID" value="NDV00934.1"/>
    <property type="molecule type" value="Genomic_DNA"/>
</dbReference>
<keyword evidence="3 4" id="KW-0012">Acyltransferase</keyword>
<dbReference type="GO" id="GO:0005737">
    <property type="term" value="C:cytoplasm"/>
    <property type="evidence" value="ECO:0007669"/>
    <property type="project" value="UniProtKB-SubCell"/>
</dbReference>
<evidence type="ECO:0000256" key="4">
    <source>
        <dbReference type="HAMAP-Rule" id="MF_00688"/>
    </source>
</evidence>
<comment type="function">
    <text evidence="4">Functions in the N-end rule pathway of protein degradation where it conjugates Leu, Phe and, less efficiently, Met from aminoacyl-tRNAs to the N-termini of proteins containing an N-terminal arginine or lysine.</text>
</comment>
<dbReference type="InterPro" id="IPR004616">
    <property type="entry name" value="Leu/Phe-tRNA_Trfase"/>
</dbReference>
<comment type="similarity">
    <text evidence="4">Belongs to the L/F-transferase family.</text>
</comment>
<accession>A0A6B2JXD8</accession>
<dbReference type="PANTHER" id="PTHR30098">
    <property type="entry name" value="LEUCYL/PHENYLALANYL-TRNA--PROTEIN TRANSFERASE"/>
    <property type="match status" value="1"/>
</dbReference>
<evidence type="ECO:0000256" key="1">
    <source>
        <dbReference type="ARBA" id="ARBA00022490"/>
    </source>
</evidence>
<dbReference type="Gene3D" id="3.40.630.70">
    <property type="entry name" value="Leucyl/phenylalanyl-tRNA-protein transferase, C-terminal domain"/>
    <property type="match status" value="1"/>
</dbReference>
<comment type="catalytic activity">
    <reaction evidence="4">
        <text>N-terminal L-lysyl-[protein] + L-leucyl-tRNA(Leu) = N-terminal L-leucyl-L-lysyl-[protein] + tRNA(Leu) + H(+)</text>
        <dbReference type="Rhea" id="RHEA:12340"/>
        <dbReference type="Rhea" id="RHEA-COMP:9613"/>
        <dbReference type="Rhea" id="RHEA-COMP:9622"/>
        <dbReference type="Rhea" id="RHEA-COMP:12670"/>
        <dbReference type="Rhea" id="RHEA-COMP:12671"/>
        <dbReference type="ChEBI" id="CHEBI:15378"/>
        <dbReference type="ChEBI" id="CHEBI:65249"/>
        <dbReference type="ChEBI" id="CHEBI:78442"/>
        <dbReference type="ChEBI" id="CHEBI:78494"/>
        <dbReference type="ChEBI" id="CHEBI:133043"/>
        <dbReference type="EC" id="2.3.2.6"/>
    </reaction>
</comment>
<proteinExistence type="inferred from homology"/>
<dbReference type="AlphaFoldDB" id="A0A6B2JXD8"/>
<evidence type="ECO:0000256" key="2">
    <source>
        <dbReference type="ARBA" id="ARBA00022679"/>
    </source>
</evidence>
<dbReference type="NCBIfam" id="TIGR00667">
    <property type="entry name" value="aat"/>
    <property type="match status" value="1"/>
</dbReference>
<comment type="caution">
    <text evidence="5">The sequence shown here is derived from an EMBL/GenBank/DDBJ whole genome shotgun (WGS) entry which is preliminary data.</text>
</comment>
<keyword evidence="2 4" id="KW-0808">Transferase</keyword>
<dbReference type="GO" id="GO:0008914">
    <property type="term" value="F:leucyl-tRNA--protein transferase activity"/>
    <property type="evidence" value="ECO:0007669"/>
    <property type="project" value="UniProtKB-UniRule"/>
</dbReference>
<organism evidence="5 6">
    <name type="scientific">Pseudoroseicyclus tamaricis</name>
    <dbReference type="NCBI Taxonomy" id="2705421"/>
    <lineage>
        <taxon>Bacteria</taxon>
        <taxon>Pseudomonadati</taxon>
        <taxon>Pseudomonadota</taxon>
        <taxon>Alphaproteobacteria</taxon>
        <taxon>Rhodobacterales</taxon>
        <taxon>Paracoccaceae</taxon>
        <taxon>Pseudoroseicyclus</taxon>
    </lineage>
</organism>
<dbReference type="Gene3D" id="3.30.70.3550">
    <property type="entry name" value="Leucyl/phenylalanyl-tRNA-protein transferase, N-terminal domain"/>
    <property type="match status" value="1"/>
</dbReference>
<dbReference type="GO" id="GO:0030163">
    <property type="term" value="P:protein catabolic process"/>
    <property type="evidence" value="ECO:0007669"/>
    <property type="project" value="UniProtKB-UniRule"/>
</dbReference>
<dbReference type="EC" id="2.3.2.6" evidence="4"/>
<dbReference type="Proteomes" id="UP000474757">
    <property type="component" value="Unassembled WGS sequence"/>
</dbReference>
<keyword evidence="1 4" id="KW-0963">Cytoplasm</keyword>
<dbReference type="Pfam" id="PF03588">
    <property type="entry name" value="Leu_Phe_trans"/>
    <property type="match status" value="1"/>
</dbReference>
<dbReference type="InterPro" id="IPR042203">
    <property type="entry name" value="Leu/Phe-tRNA_Trfase_C"/>
</dbReference>
<dbReference type="PANTHER" id="PTHR30098:SF2">
    <property type="entry name" value="LEUCYL_PHENYLALANYL-TRNA--PROTEIN TRANSFERASE"/>
    <property type="match status" value="1"/>
</dbReference>
<comment type="subcellular location">
    <subcellularLocation>
        <location evidence="4">Cytoplasm</location>
    </subcellularLocation>
</comment>
<gene>
    <name evidence="4" type="primary">aat</name>
    <name evidence="5" type="ORF">GZA08_08120</name>
</gene>
<comment type="catalytic activity">
    <reaction evidence="4">
        <text>L-phenylalanyl-tRNA(Phe) + an N-terminal L-alpha-aminoacyl-[protein] = an N-terminal L-phenylalanyl-L-alpha-aminoacyl-[protein] + tRNA(Phe)</text>
        <dbReference type="Rhea" id="RHEA:43632"/>
        <dbReference type="Rhea" id="RHEA-COMP:9668"/>
        <dbReference type="Rhea" id="RHEA-COMP:9699"/>
        <dbReference type="Rhea" id="RHEA-COMP:10636"/>
        <dbReference type="Rhea" id="RHEA-COMP:10637"/>
        <dbReference type="ChEBI" id="CHEBI:78442"/>
        <dbReference type="ChEBI" id="CHEBI:78531"/>
        <dbReference type="ChEBI" id="CHEBI:78597"/>
        <dbReference type="ChEBI" id="CHEBI:83561"/>
        <dbReference type="EC" id="2.3.2.6"/>
    </reaction>
</comment>
<evidence type="ECO:0000313" key="5">
    <source>
        <dbReference type="EMBL" id="NDV00934.1"/>
    </source>
</evidence>
<name>A0A6B2JXD8_9RHOB</name>
<comment type="catalytic activity">
    <reaction evidence="4">
        <text>N-terminal L-arginyl-[protein] + L-leucyl-tRNA(Leu) = N-terminal L-leucyl-L-arginyl-[protein] + tRNA(Leu) + H(+)</text>
        <dbReference type="Rhea" id="RHEA:50416"/>
        <dbReference type="Rhea" id="RHEA-COMP:9613"/>
        <dbReference type="Rhea" id="RHEA-COMP:9622"/>
        <dbReference type="Rhea" id="RHEA-COMP:12672"/>
        <dbReference type="Rhea" id="RHEA-COMP:12673"/>
        <dbReference type="ChEBI" id="CHEBI:15378"/>
        <dbReference type="ChEBI" id="CHEBI:64719"/>
        <dbReference type="ChEBI" id="CHEBI:78442"/>
        <dbReference type="ChEBI" id="CHEBI:78494"/>
        <dbReference type="ChEBI" id="CHEBI:133044"/>
        <dbReference type="EC" id="2.3.2.6"/>
    </reaction>
</comment>
<keyword evidence="6" id="KW-1185">Reference proteome</keyword>
<sequence>MSAERLLGAYAAGIFPMSEGQDDPEVFWVDPRFRGVIPLGGFHISRSLARRIRRGGYEVTANRDFGGVLAGCADRPSTWINAEIAGAYGALHEAGHCSSVEVWQDGALVGGTYGVTLGGAWFGESMFSRRADASKLALAHLVHRLRLDGFTLFDTQFLTPHLASLGAVEIPRMVYRRRLANALRLDARFRGPAKGMPPPPLTR</sequence>
<dbReference type="HAMAP" id="MF_00688">
    <property type="entry name" value="Leu_Phe_trans"/>
    <property type="match status" value="1"/>
</dbReference>
<protein>
    <recommendedName>
        <fullName evidence="4">Leucyl/phenylalanyl-tRNA--protein transferase</fullName>
        <ecNumber evidence="4">2.3.2.6</ecNumber>
    </recommendedName>
    <alternativeName>
        <fullName evidence="4">L/F-transferase</fullName>
    </alternativeName>
    <alternativeName>
        <fullName evidence="4">Leucyltransferase</fullName>
    </alternativeName>
    <alternativeName>
        <fullName evidence="4">Phenyalanyltransferase</fullName>
    </alternativeName>
</protein>